<sequence length="71" mass="8563">LNERVEIKQEMSMKALDKAEERHEQKNFEIAMQKDVFIFSQQQTIEKLRKDLDARDEKIAKLTKPKKFQQL</sequence>
<dbReference type="EMBL" id="CAJVPJ010000964">
    <property type="protein sequence ID" value="CAG8568004.1"/>
    <property type="molecule type" value="Genomic_DNA"/>
</dbReference>
<keyword evidence="2" id="KW-1185">Reference proteome</keyword>
<dbReference type="AlphaFoldDB" id="A0A9N9FXZ9"/>
<dbReference type="Proteomes" id="UP000789572">
    <property type="component" value="Unassembled WGS sequence"/>
</dbReference>
<organism evidence="1 2">
    <name type="scientific">Paraglomus occultum</name>
    <dbReference type="NCBI Taxonomy" id="144539"/>
    <lineage>
        <taxon>Eukaryota</taxon>
        <taxon>Fungi</taxon>
        <taxon>Fungi incertae sedis</taxon>
        <taxon>Mucoromycota</taxon>
        <taxon>Glomeromycotina</taxon>
        <taxon>Glomeromycetes</taxon>
        <taxon>Paraglomerales</taxon>
        <taxon>Paraglomeraceae</taxon>
        <taxon>Paraglomus</taxon>
    </lineage>
</organism>
<gene>
    <name evidence="1" type="ORF">POCULU_LOCUS5847</name>
</gene>
<evidence type="ECO:0000313" key="2">
    <source>
        <dbReference type="Proteomes" id="UP000789572"/>
    </source>
</evidence>
<proteinExistence type="predicted"/>
<feature type="non-terminal residue" evidence="1">
    <location>
        <position position="1"/>
    </location>
</feature>
<accession>A0A9N9FXZ9</accession>
<comment type="caution">
    <text evidence="1">The sequence shown here is derived from an EMBL/GenBank/DDBJ whole genome shotgun (WGS) entry which is preliminary data.</text>
</comment>
<protein>
    <submittedName>
        <fullName evidence="1">4002_t:CDS:1</fullName>
    </submittedName>
</protein>
<reference evidence="1" key="1">
    <citation type="submission" date="2021-06" db="EMBL/GenBank/DDBJ databases">
        <authorList>
            <person name="Kallberg Y."/>
            <person name="Tangrot J."/>
            <person name="Rosling A."/>
        </authorList>
    </citation>
    <scope>NUCLEOTIDE SEQUENCE</scope>
    <source>
        <strain evidence="1">IA702</strain>
    </source>
</reference>
<name>A0A9N9FXZ9_9GLOM</name>
<evidence type="ECO:0000313" key="1">
    <source>
        <dbReference type="EMBL" id="CAG8568004.1"/>
    </source>
</evidence>